<evidence type="ECO:0000256" key="3">
    <source>
        <dbReference type="ARBA" id="ARBA00022989"/>
    </source>
</evidence>
<dbReference type="SUPFAM" id="SSF144091">
    <property type="entry name" value="Rhomboid-like"/>
    <property type="match status" value="1"/>
</dbReference>
<evidence type="ECO:0000256" key="1">
    <source>
        <dbReference type="ARBA" id="ARBA00004141"/>
    </source>
</evidence>
<keyword evidence="4 5" id="KW-0472">Membrane</keyword>
<keyword evidence="8" id="KW-1185">Reference proteome</keyword>
<comment type="caution">
    <text evidence="7">The sequence shown here is derived from an EMBL/GenBank/DDBJ whole genome shotgun (WGS) entry which is preliminary data.</text>
</comment>
<dbReference type="GO" id="GO:0016020">
    <property type="term" value="C:membrane"/>
    <property type="evidence" value="ECO:0007669"/>
    <property type="project" value="UniProtKB-SubCell"/>
</dbReference>
<dbReference type="InterPro" id="IPR035952">
    <property type="entry name" value="Rhomboid-like_sf"/>
</dbReference>
<reference evidence="7 8" key="1">
    <citation type="submission" date="2012-05" db="EMBL/GenBank/DDBJ databases">
        <title>Genome sequence of Nitritalea halalkaliphila LW7.</title>
        <authorList>
            <person name="Jangir P.K."/>
            <person name="Singh A."/>
            <person name="Shivaji S."/>
            <person name="Sharma R."/>
        </authorList>
    </citation>
    <scope>NUCLEOTIDE SEQUENCE [LARGE SCALE GENOMIC DNA]</scope>
    <source>
        <strain evidence="7 8">LW7</strain>
    </source>
</reference>
<evidence type="ECO:0000256" key="5">
    <source>
        <dbReference type="SAM" id="Phobius"/>
    </source>
</evidence>
<evidence type="ECO:0000259" key="6">
    <source>
        <dbReference type="Pfam" id="PF01694"/>
    </source>
</evidence>
<dbReference type="EMBL" id="AJYA01000014">
    <property type="protein sequence ID" value="EIM77580.1"/>
    <property type="molecule type" value="Genomic_DNA"/>
</dbReference>
<dbReference type="Proteomes" id="UP000005551">
    <property type="component" value="Unassembled WGS sequence"/>
</dbReference>
<evidence type="ECO:0000256" key="4">
    <source>
        <dbReference type="ARBA" id="ARBA00023136"/>
    </source>
</evidence>
<evidence type="ECO:0000256" key="2">
    <source>
        <dbReference type="ARBA" id="ARBA00022692"/>
    </source>
</evidence>
<dbReference type="STRING" id="1189621.A3SI_06474"/>
<keyword evidence="2 5" id="KW-0812">Transmembrane</keyword>
<evidence type="ECO:0000313" key="8">
    <source>
        <dbReference type="Proteomes" id="UP000005551"/>
    </source>
</evidence>
<dbReference type="AlphaFoldDB" id="I5C6X8"/>
<comment type="subcellular location">
    <subcellularLocation>
        <location evidence="1">Membrane</location>
        <topology evidence="1">Multi-pass membrane protein</topology>
    </subcellularLocation>
</comment>
<organism evidence="7 8">
    <name type="scientific">Nitritalea halalkaliphila LW7</name>
    <dbReference type="NCBI Taxonomy" id="1189621"/>
    <lineage>
        <taxon>Bacteria</taxon>
        <taxon>Pseudomonadati</taxon>
        <taxon>Bacteroidota</taxon>
        <taxon>Cytophagia</taxon>
        <taxon>Cytophagales</taxon>
        <taxon>Cyclobacteriaceae</taxon>
        <taxon>Nitritalea</taxon>
    </lineage>
</organism>
<sequence>MGFFRISIKALIISALTLFLYGSTLYGVIPTDRKISWESHLAGAAVGCVAAFRVARLPRLSRFSMEKR</sequence>
<dbReference type="GO" id="GO:0004252">
    <property type="term" value="F:serine-type endopeptidase activity"/>
    <property type="evidence" value="ECO:0007669"/>
    <property type="project" value="InterPro"/>
</dbReference>
<feature type="transmembrane region" description="Helical" evidence="5">
    <location>
        <begin position="37"/>
        <end position="55"/>
    </location>
</feature>
<gene>
    <name evidence="7" type="ORF">A3SI_06474</name>
</gene>
<name>I5C6X8_9BACT</name>
<feature type="domain" description="Peptidase S54 rhomboid" evidence="6">
    <location>
        <begin position="7"/>
        <end position="55"/>
    </location>
</feature>
<proteinExistence type="predicted"/>
<protein>
    <recommendedName>
        <fullName evidence="6">Peptidase S54 rhomboid domain-containing protein</fullName>
    </recommendedName>
</protein>
<accession>I5C6X8</accession>
<evidence type="ECO:0000313" key="7">
    <source>
        <dbReference type="EMBL" id="EIM77580.1"/>
    </source>
</evidence>
<keyword evidence="3 5" id="KW-1133">Transmembrane helix</keyword>
<dbReference type="Pfam" id="PF01694">
    <property type="entry name" value="Rhomboid"/>
    <property type="match status" value="1"/>
</dbReference>
<dbReference type="InterPro" id="IPR022764">
    <property type="entry name" value="Peptidase_S54_rhomboid_dom"/>
</dbReference>